<keyword evidence="4" id="KW-0862">Zinc</keyword>
<dbReference type="SUPFAM" id="SSF140996">
    <property type="entry name" value="Hermes dimerisation domain"/>
    <property type="match status" value="1"/>
</dbReference>
<dbReference type="InterPro" id="IPR007021">
    <property type="entry name" value="DUF659"/>
</dbReference>
<dbReference type="PANTHER" id="PTHR46481">
    <property type="entry name" value="ZINC FINGER BED DOMAIN-CONTAINING PROTEIN 4"/>
    <property type="match status" value="1"/>
</dbReference>
<feature type="domain" description="HAT C-terminal dimerisation" evidence="8">
    <location>
        <begin position="503"/>
        <end position="581"/>
    </location>
</feature>
<evidence type="ECO:0000256" key="3">
    <source>
        <dbReference type="ARBA" id="ARBA00022771"/>
    </source>
</evidence>
<evidence type="ECO:0000259" key="7">
    <source>
        <dbReference type="Pfam" id="PF04937"/>
    </source>
</evidence>
<dbReference type="InterPro" id="IPR008906">
    <property type="entry name" value="HATC_C_dom"/>
</dbReference>
<dbReference type="InterPro" id="IPR052035">
    <property type="entry name" value="ZnF_BED_domain_contain"/>
</dbReference>
<protein>
    <submittedName>
        <fullName evidence="10">Zinc finger BED domain-containing protein 4-like</fullName>
    </submittedName>
</protein>
<feature type="region of interest" description="Disordered" evidence="6">
    <location>
        <begin position="29"/>
        <end position="65"/>
    </location>
</feature>
<evidence type="ECO:0000313" key="10">
    <source>
        <dbReference type="RefSeq" id="XP_005101836.1"/>
    </source>
</evidence>
<reference evidence="10" key="1">
    <citation type="submission" date="2025-08" db="UniProtKB">
        <authorList>
            <consortium name="RefSeq"/>
        </authorList>
    </citation>
    <scope>IDENTIFICATION</scope>
</reference>
<feature type="domain" description="DUF659" evidence="7">
    <location>
        <begin position="129"/>
        <end position="275"/>
    </location>
</feature>
<comment type="subcellular location">
    <subcellularLocation>
        <location evidence="1">Nucleus</location>
    </subcellularLocation>
</comment>
<evidence type="ECO:0000256" key="6">
    <source>
        <dbReference type="SAM" id="MobiDB-lite"/>
    </source>
</evidence>
<dbReference type="Pfam" id="PF04937">
    <property type="entry name" value="DUF659"/>
    <property type="match status" value="1"/>
</dbReference>
<dbReference type="PANTHER" id="PTHR46481:SF10">
    <property type="entry name" value="ZINC FINGER BED DOMAIN-CONTAINING PROTEIN 39"/>
    <property type="match status" value="1"/>
</dbReference>
<keyword evidence="5" id="KW-0539">Nucleus</keyword>
<evidence type="ECO:0000256" key="5">
    <source>
        <dbReference type="ARBA" id="ARBA00023242"/>
    </source>
</evidence>
<evidence type="ECO:0000256" key="1">
    <source>
        <dbReference type="ARBA" id="ARBA00004123"/>
    </source>
</evidence>
<gene>
    <name evidence="10" type="primary">LOC101864401</name>
</gene>
<evidence type="ECO:0000256" key="4">
    <source>
        <dbReference type="ARBA" id="ARBA00022833"/>
    </source>
</evidence>
<dbReference type="InterPro" id="IPR012337">
    <property type="entry name" value="RNaseH-like_sf"/>
</dbReference>
<dbReference type="RefSeq" id="XP_005101836.1">
    <property type="nucleotide sequence ID" value="XM_005101779.1"/>
</dbReference>
<dbReference type="Proteomes" id="UP000694888">
    <property type="component" value="Unplaced"/>
</dbReference>
<dbReference type="Pfam" id="PF05699">
    <property type="entry name" value="Dimer_Tnp_hAT"/>
    <property type="match status" value="1"/>
</dbReference>
<accession>A0ABM0JUK0</accession>
<name>A0ABM0JUK0_APLCA</name>
<evidence type="ECO:0000313" key="9">
    <source>
        <dbReference type="Proteomes" id="UP000694888"/>
    </source>
</evidence>
<feature type="compositionally biased region" description="Low complexity" evidence="6">
    <location>
        <begin position="48"/>
        <end position="61"/>
    </location>
</feature>
<keyword evidence="2" id="KW-0479">Metal-binding</keyword>
<evidence type="ECO:0000259" key="8">
    <source>
        <dbReference type="Pfam" id="PF05699"/>
    </source>
</evidence>
<keyword evidence="9" id="KW-1185">Reference proteome</keyword>
<keyword evidence="3" id="KW-0863">Zinc-finger</keyword>
<organism evidence="9 10">
    <name type="scientific">Aplysia californica</name>
    <name type="common">California sea hare</name>
    <dbReference type="NCBI Taxonomy" id="6500"/>
    <lineage>
        <taxon>Eukaryota</taxon>
        <taxon>Metazoa</taxon>
        <taxon>Spiralia</taxon>
        <taxon>Lophotrochozoa</taxon>
        <taxon>Mollusca</taxon>
        <taxon>Gastropoda</taxon>
        <taxon>Heterobranchia</taxon>
        <taxon>Euthyneura</taxon>
        <taxon>Tectipleura</taxon>
        <taxon>Aplysiida</taxon>
        <taxon>Aplysioidea</taxon>
        <taxon>Aplysiidae</taxon>
        <taxon>Aplysia</taxon>
    </lineage>
</organism>
<dbReference type="SUPFAM" id="SSF53098">
    <property type="entry name" value="Ribonuclease H-like"/>
    <property type="match status" value="1"/>
</dbReference>
<proteinExistence type="predicted"/>
<evidence type="ECO:0000256" key="2">
    <source>
        <dbReference type="ARBA" id="ARBA00022723"/>
    </source>
</evidence>
<sequence>MCKQNFTYCQRSTSNLVRHVKTKHPIEFETEEESNKRKLQVSRREESTLAITDSTATTSTAPQVQPTLQQTVERTAKYKPDSVRKRQLDEHILDLILLDMQPLSVVEQKGFRKLINALDPKYEIISRKRLTSQLLPSRYQEEKDKLICELKAVNDVAVTSDCWTSRSNEAYTTITAHYITSQWELKSSVLLTRSEGKRHTVENLAAELRDAFQEVGIERKVSTVVTDNARNIVNAVEVLMIRHHACFAHTLNLMVRSSISEVEEIKSLVKKIKSIVTYFHSSTGATNSLREVHERRGSKMKKLKQDEETRWNSTFDMIRSYVDQHEEVTTVLCLAGKSSLCLDAADIPAAKDAMSFLEPFYEATTELSAEKNTSASKIIPLVKILSKITAKNTSSLSKKLHELLHIRFGDVEDRTHLKLSTLLDPRFRQSGFLSTERAAKAVEELKGAVESVVLPCDHSKQAEELSTAPPAPKKPSLLWSDFDEEIETSQRTAATTLTAAEMEVKQYLESQGLARDKDPLIWWREHAKVLPRLQVIAKDVLAIPATSVPSERIFSKAGELISLRRSNLKKKNVDMIIFLNKING</sequence>
<dbReference type="GeneID" id="101864401"/>